<gene>
    <name evidence="1" type="ORF">DFP72DRAFT_1092888</name>
</gene>
<evidence type="ECO:0000313" key="2">
    <source>
        <dbReference type="Proteomes" id="UP000521943"/>
    </source>
</evidence>
<accession>A0A8H6HEV6</accession>
<dbReference type="SUPFAM" id="SSF81383">
    <property type="entry name" value="F-box domain"/>
    <property type="match status" value="1"/>
</dbReference>
<name>A0A8H6HEV6_9AGAR</name>
<dbReference type="OrthoDB" id="3068749at2759"/>
<reference evidence="1 2" key="1">
    <citation type="submission" date="2020-07" db="EMBL/GenBank/DDBJ databases">
        <title>Comparative genomics of pyrophilous fungi reveals a link between fire events and developmental genes.</title>
        <authorList>
            <consortium name="DOE Joint Genome Institute"/>
            <person name="Steindorff A.S."/>
            <person name="Carver A."/>
            <person name="Calhoun S."/>
            <person name="Stillman K."/>
            <person name="Liu H."/>
            <person name="Lipzen A."/>
            <person name="Pangilinan J."/>
            <person name="Labutti K."/>
            <person name="Bruns T.D."/>
            <person name="Grigoriev I.V."/>
        </authorList>
    </citation>
    <scope>NUCLEOTIDE SEQUENCE [LARGE SCALE GENOMIC DNA]</scope>
    <source>
        <strain evidence="1 2">CBS 144469</strain>
    </source>
</reference>
<proteinExistence type="predicted"/>
<comment type="caution">
    <text evidence="1">The sequence shown here is derived from an EMBL/GenBank/DDBJ whole genome shotgun (WGS) entry which is preliminary data.</text>
</comment>
<dbReference type="Proteomes" id="UP000521943">
    <property type="component" value="Unassembled WGS sequence"/>
</dbReference>
<sequence length="223" mass="25285">MTQKRLPRYQKDRITSKQFTSQVTVLSDIPAEVLIIIVGMSEWDDVLRIRKTNQLLNKISSCREVWLAIYLRYMGIRIARPYFLPKPLNQCSASELEKAVVNWEASWPNIIQTKRRIHEISGGSSGERPVPIHGHIVLVPGGRWVLAGLKNGSVSYLDLNSPLGTVALQLLIASPRGPQPARKDWPSQFRVTYDFASEQEESPQDHDMKAFRVAVATYYSPTL</sequence>
<keyword evidence="2" id="KW-1185">Reference proteome</keyword>
<dbReference type="InterPro" id="IPR036047">
    <property type="entry name" value="F-box-like_dom_sf"/>
</dbReference>
<evidence type="ECO:0008006" key="3">
    <source>
        <dbReference type="Google" id="ProtNLM"/>
    </source>
</evidence>
<evidence type="ECO:0000313" key="1">
    <source>
        <dbReference type="EMBL" id="KAF6744952.1"/>
    </source>
</evidence>
<protein>
    <recommendedName>
        <fullName evidence="3">F-box domain-containing protein</fullName>
    </recommendedName>
</protein>
<dbReference type="EMBL" id="JACGCI010000112">
    <property type="protein sequence ID" value="KAF6744952.1"/>
    <property type="molecule type" value="Genomic_DNA"/>
</dbReference>
<dbReference type="AlphaFoldDB" id="A0A8H6HEV6"/>
<organism evidence="1 2">
    <name type="scientific">Ephemerocybe angulata</name>
    <dbReference type="NCBI Taxonomy" id="980116"/>
    <lineage>
        <taxon>Eukaryota</taxon>
        <taxon>Fungi</taxon>
        <taxon>Dikarya</taxon>
        <taxon>Basidiomycota</taxon>
        <taxon>Agaricomycotina</taxon>
        <taxon>Agaricomycetes</taxon>
        <taxon>Agaricomycetidae</taxon>
        <taxon>Agaricales</taxon>
        <taxon>Agaricineae</taxon>
        <taxon>Psathyrellaceae</taxon>
        <taxon>Ephemerocybe</taxon>
    </lineage>
</organism>